<sequence>MHKSINFSFLPDDSLKEIGQQLKKKDQTLSNLVLVNKKFYQLFQSARLLEKLLEHVAKGNQVKAEWIIKKHPELLLLKGKVTDYSGREFENISAFQLALWALDVKYMAPMMLKCLPKNETGKKIKNELLRQFEELKTKGIRYTLNGVIFNESHFSLSPLLTVLQTYVTNFYNLEKKQRQSYWCTVVGKAQWFVPAHIAQHYCDQEDNFCSTPKFDKDHFERNLTYYDALTNEPHFWFSPANESTGLGVNVGVVHGGALPGEAGYVAWGCLGGLDQAAAMAPIDLAALSTLYEVRMNRDLVHLEQELVSPHQITEIKPQHHNCVLI</sequence>
<accession>A0A0W0S5S8</accession>
<organism evidence="2 3">
    <name type="scientific">Legionella brunensis</name>
    <dbReference type="NCBI Taxonomy" id="29422"/>
    <lineage>
        <taxon>Bacteria</taxon>
        <taxon>Pseudomonadati</taxon>
        <taxon>Pseudomonadota</taxon>
        <taxon>Gammaproteobacteria</taxon>
        <taxon>Legionellales</taxon>
        <taxon>Legionellaceae</taxon>
        <taxon>Legionella</taxon>
    </lineage>
</organism>
<dbReference type="InterPro" id="IPR001810">
    <property type="entry name" value="F-box_dom"/>
</dbReference>
<keyword evidence="3" id="KW-1185">Reference proteome</keyword>
<evidence type="ECO:0000313" key="3">
    <source>
        <dbReference type="Proteomes" id="UP000054742"/>
    </source>
</evidence>
<dbReference type="AlphaFoldDB" id="A0A0W0S5S8"/>
<evidence type="ECO:0000259" key="1">
    <source>
        <dbReference type="PROSITE" id="PS50181"/>
    </source>
</evidence>
<protein>
    <recommendedName>
        <fullName evidence="1">F-box domain-containing protein</fullName>
    </recommendedName>
</protein>
<dbReference type="PROSITE" id="PS50181">
    <property type="entry name" value="FBOX"/>
    <property type="match status" value="1"/>
</dbReference>
<dbReference type="PATRIC" id="fig|29422.6.peg.2872"/>
<dbReference type="OrthoDB" id="5652138at2"/>
<feature type="domain" description="F-box" evidence="1">
    <location>
        <begin position="4"/>
        <end position="52"/>
    </location>
</feature>
<name>A0A0W0S5S8_9GAMM</name>
<dbReference type="EMBL" id="LNXV01000033">
    <property type="protein sequence ID" value="KTC78413.1"/>
    <property type="molecule type" value="Genomic_DNA"/>
</dbReference>
<dbReference type="Proteomes" id="UP000054742">
    <property type="component" value="Unassembled WGS sequence"/>
</dbReference>
<gene>
    <name evidence="2" type="ORF">Lbru_2705</name>
</gene>
<reference evidence="2 3" key="1">
    <citation type="submission" date="2015-11" db="EMBL/GenBank/DDBJ databases">
        <title>Genomic analysis of 38 Legionella species identifies large and diverse effector repertoires.</title>
        <authorList>
            <person name="Burstein D."/>
            <person name="Amaro F."/>
            <person name="Zusman T."/>
            <person name="Lifshitz Z."/>
            <person name="Cohen O."/>
            <person name="Gilbert J.A."/>
            <person name="Pupko T."/>
            <person name="Shuman H.A."/>
            <person name="Segal G."/>
        </authorList>
    </citation>
    <scope>NUCLEOTIDE SEQUENCE [LARGE SCALE GENOMIC DNA]</scope>
    <source>
        <strain evidence="2 3">ATCC 43878</strain>
    </source>
</reference>
<comment type="caution">
    <text evidence="2">The sequence shown here is derived from an EMBL/GenBank/DDBJ whole genome shotgun (WGS) entry which is preliminary data.</text>
</comment>
<evidence type="ECO:0000313" key="2">
    <source>
        <dbReference type="EMBL" id="KTC78413.1"/>
    </source>
</evidence>
<proteinExistence type="predicted"/>
<dbReference type="STRING" id="29422.Lbru_2705"/>
<dbReference type="RefSeq" id="WP_058442663.1">
    <property type="nucleotide sequence ID" value="NZ_CAAAHU010000004.1"/>
</dbReference>